<sequence>MRSTSREERQVLLDVDAVTLVEALPPGHHPAGIGAGGRVVARPDRRSAVG</sequence>
<feature type="region of interest" description="Disordered" evidence="1">
    <location>
        <begin position="26"/>
        <end position="50"/>
    </location>
</feature>
<evidence type="ECO:0000313" key="3">
    <source>
        <dbReference type="Proteomes" id="UP000319825"/>
    </source>
</evidence>
<keyword evidence="3" id="KW-1185">Reference proteome</keyword>
<organism evidence="2 3">
    <name type="scientific">Micromonospora olivasterospora</name>
    <dbReference type="NCBI Taxonomy" id="1880"/>
    <lineage>
        <taxon>Bacteria</taxon>
        <taxon>Bacillati</taxon>
        <taxon>Actinomycetota</taxon>
        <taxon>Actinomycetes</taxon>
        <taxon>Micromonosporales</taxon>
        <taxon>Micromonosporaceae</taxon>
        <taxon>Micromonospora</taxon>
    </lineage>
</organism>
<gene>
    <name evidence="2" type="ORF">JD77_05894</name>
</gene>
<name>A0A562IIL2_MICOL</name>
<comment type="caution">
    <text evidence="2">The sequence shown here is derived from an EMBL/GenBank/DDBJ whole genome shotgun (WGS) entry which is preliminary data.</text>
</comment>
<proteinExistence type="predicted"/>
<dbReference type="AlphaFoldDB" id="A0A562IIL2"/>
<evidence type="ECO:0000313" key="2">
    <source>
        <dbReference type="EMBL" id="TWH70869.1"/>
    </source>
</evidence>
<dbReference type="EMBL" id="VLKE01000001">
    <property type="protein sequence ID" value="TWH70869.1"/>
    <property type="molecule type" value="Genomic_DNA"/>
</dbReference>
<dbReference type="RefSeq" id="WP_170286587.1">
    <property type="nucleotide sequence ID" value="NZ_BAAATQ010000320.1"/>
</dbReference>
<accession>A0A562IIL2</accession>
<dbReference type="Proteomes" id="UP000319825">
    <property type="component" value="Unassembled WGS sequence"/>
</dbReference>
<evidence type="ECO:0000256" key="1">
    <source>
        <dbReference type="SAM" id="MobiDB-lite"/>
    </source>
</evidence>
<reference evidence="2 3" key="1">
    <citation type="submission" date="2019-07" db="EMBL/GenBank/DDBJ databases">
        <title>R&amp;d 2014.</title>
        <authorList>
            <person name="Klenk H.-P."/>
        </authorList>
    </citation>
    <scope>NUCLEOTIDE SEQUENCE [LARGE SCALE GENOMIC DNA]</scope>
    <source>
        <strain evidence="2 3">DSM 43868</strain>
    </source>
</reference>
<protein>
    <submittedName>
        <fullName evidence="2">Uncharacterized protein</fullName>
    </submittedName>
</protein>
<feature type="compositionally biased region" description="Basic and acidic residues" evidence="1">
    <location>
        <begin position="41"/>
        <end position="50"/>
    </location>
</feature>